<dbReference type="CDD" id="cd04301">
    <property type="entry name" value="NAT_SF"/>
    <property type="match status" value="1"/>
</dbReference>
<dbReference type="GO" id="GO:0016746">
    <property type="term" value="F:acyltransferase activity"/>
    <property type="evidence" value="ECO:0007669"/>
    <property type="project" value="UniProtKB-KW"/>
</dbReference>
<dbReference type="SUPFAM" id="SSF55729">
    <property type="entry name" value="Acyl-CoA N-acyltransferases (Nat)"/>
    <property type="match status" value="1"/>
</dbReference>
<keyword evidence="3" id="KW-1185">Reference proteome</keyword>
<name>A0ABV8SQB4_9GAMM</name>
<keyword evidence="2" id="KW-0808">Transferase</keyword>
<protein>
    <submittedName>
        <fullName evidence="2">GNAT family N-acetyltransferase</fullName>
        <ecNumber evidence="2">2.3.1.-</ecNumber>
    </submittedName>
</protein>
<dbReference type="Pfam" id="PF13673">
    <property type="entry name" value="Acetyltransf_10"/>
    <property type="match status" value="1"/>
</dbReference>
<dbReference type="PROSITE" id="PS51186">
    <property type="entry name" value="GNAT"/>
    <property type="match status" value="1"/>
</dbReference>
<gene>
    <name evidence="2" type="ORF">ACFPN2_10535</name>
</gene>
<dbReference type="InterPro" id="IPR000182">
    <property type="entry name" value="GNAT_dom"/>
</dbReference>
<evidence type="ECO:0000313" key="2">
    <source>
        <dbReference type="EMBL" id="MFC4309515.1"/>
    </source>
</evidence>
<dbReference type="RefSeq" id="WP_380596563.1">
    <property type="nucleotide sequence ID" value="NZ_JBHSDU010000003.1"/>
</dbReference>
<accession>A0ABV8SQB4</accession>
<dbReference type="Proteomes" id="UP001595904">
    <property type="component" value="Unassembled WGS sequence"/>
</dbReference>
<dbReference type="EC" id="2.3.1.-" evidence="2"/>
<proteinExistence type="predicted"/>
<organism evidence="2 3">
    <name type="scientific">Steroidobacter flavus</name>
    <dbReference type="NCBI Taxonomy" id="1842136"/>
    <lineage>
        <taxon>Bacteria</taxon>
        <taxon>Pseudomonadati</taxon>
        <taxon>Pseudomonadota</taxon>
        <taxon>Gammaproteobacteria</taxon>
        <taxon>Steroidobacterales</taxon>
        <taxon>Steroidobacteraceae</taxon>
        <taxon>Steroidobacter</taxon>
    </lineage>
</organism>
<reference evidence="3" key="1">
    <citation type="journal article" date="2019" name="Int. J. Syst. Evol. Microbiol.">
        <title>The Global Catalogue of Microorganisms (GCM) 10K type strain sequencing project: providing services to taxonomists for standard genome sequencing and annotation.</title>
        <authorList>
            <consortium name="The Broad Institute Genomics Platform"/>
            <consortium name="The Broad Institute Genome Sequencing Center for Infectious Disease"/>
            <person name="Wu L."/>
            <person name="Ma J."/>
        </authorList>
    </citation>
    <scope>NUCLEOTIDE SEQUENCE [LARGE SCALE GENOMIC DNA]</scope>
    <source>
        <strain evidence="3">CGMCC 1.10759</strain>
    </source>
</reference>
<dbReference type="Gene3D" id="3.40.630.30">
    <property type="match status" value="1"/>
</dbReference>
<sequence length="182" mass="20269">MSAAASPQTVAPLNFVPVTTPEQLAAVAALAHEIWYEYYVPLIGRPQVDYMVAKFQNAPAMQAQIEQGYEYFLVQRQDSAGKVSDIGYCAVQEQPGRVMFLSKFYLHHAARGSGTGRRCMEFIEGLARRRELSLLWLTVNKGNPAVQAYQRLGFRIAADLVMDIGGGFVMDDYRMEKALGVL</sequence>
<evidence type="ECO:0000313" key="3">
    <source>
        <dbReference type="Proteomes" id="UP001595904"/>
    </source>
</evidence>
<dbReference type="EMBL" id="JBHSDU010000003">
    <property type="protein sequence ID" value="MFC4309515.1"/>
    <property type="molecule type" value="Genomic_DNA"/>
</dbReference>
<comment type="caution">
    <text evidence="2">The sequence shown here is derived from an EMBL/GenBank/DDBJ whole genome shotgun (WGS) entry which is preliminary data.</text>
</comment>
<dbReference type="InterPro" id="IPR016181">
    <property type="entry name" value="Acyl_CoA_acyltransferase"/>
</dbReference>
<feature type="domain" description="N-acetyltransferase" evidence="1">
    <location>
        <begin position="13"/>
        <end position="180"/>
    </location>
</feature>
<evidence type="ECO:0000259" key="1">
    <source>
        <dbReference type="PROSITE" id="PS51186"/>
    </source>
</evidence>
<keyword evidence="2" id="KW-0012">Acyltransferase</keyword>